<comment type="caution">
    <text evidence="1">The sequence shown here is derived from an EMBL/GenBank/DDBJ whole genome shotgun (WGS) entry which is preliminary data.</text>
</comment>
<evidence type="ECO:0000313" key="1">
    <source>
        <dbReference type="EMBL" id="TCB59877.1"/>
    </source>
</evidence>
<dbReference type="RefSeq" id="WP_131270945.1">
    <property type="nucleotide sequence ID" value="NZ_SJOA01000006.1"/>
</dbReference>
<evidence type="ECO:0000313" key="2">
    <source>
        <dbReference type="Proteomes" id="UP000291380"/>
    </source>
</evidence>
<dbReference type="OrthoDB" id="489040at2"/>
<proteinExistence type="predicted"/>
<sequence length="222" mass="25871">MFYQYYEEIKDYNFAENEILVFGCHELGKHRSGYAQIALHSFGAKIGQGEGRQGQSYGIPTIRSDGEVLSISEIQNYIENFKVYAKNHKNLIFYMTEIGCGFANYSSSQIAPLFKDSPVNIKFPINFIHFVEDLTPFSINDIEQVWKMDETHIELPLDHGVVARMKFNDHEQLINKLNIWEKYSSVKQNSQYLKLDDSQFAQLHHYVEKYKKEEAALFEGLF</sequence>
<accession>A0A4R0EPW9</accession>
<dbReference type="AlphaFoldDB" id="A0A4R0EPW9"/>
<protein>
    <submittedName>
        <fullName evidence="1">Uncharacterized protein</fullName>
    </submittedName>
</protein>
<reference evidence="1 2" key="1">
    <citation type="submission" date="2019-02" db="EMBL/GenBank/DDBJ databases">
        <title>High diversity of culturable Acinetobacter species in natural soil and water ecosystems.</title>
        <authorList>
            <person name="Radolfova-Krizova L."/>
            <person name="Nemec A."/>
        </authorList>
    </citation>
    <scope>NUCLEOTIDE SEQUENCE [LARGE SCALE GENOMIC DNA]</scope>
    <source>
        <strain evidence="1 2">ANC 4281</strain>
    </source>
</reference>
<dbReference type="Proteomes" id="UP000291380">
    <property type="component" value="Unassembled WGS sequence"/>
</dbReference>
<organism evidence="1 2">
    <name type="scientific">Acinetobacter terrae</name>
    <dbReference type="NCBI Taxonomy" id="2731247"/>
    <lineage>
        <taxon>Bacteria</taxon>
        <taxon>Pseudomonadati</taxon>
        <taxon>Pseudomonadota</taxon>
        <taxon>Gammaproteobacteria</taxon>
        <taxon>Moraxellales</taxon>
        <taxon>Moraxellaceae</taxon>
        <taxon>Acinetobacter</taxon>
        <taxon>Acinetobacter Taxon 24</taxon>
    </lineage>
</organism>
<dbReference type="EMBL" id="SJOA01000006">
    <property type="protein sequence ID" value="TCB59877.1"/>
    <property type="molecule type" value="Genomic_DNA"/>
</dbReference>
<name>A0A4R0EPW9_9GAMM</name>
<gene>
    <name evidence="1" type="ORF">E0H85_06425</name>
</gene>